<dbReference type="RefSeq" id="WP_013776417.1">
    <property type="nucleotide sequence ID" value="NC_015518.1"/>
</dbReference>
<reference evidence="1 2" key="1">
    <citation type="journal article" date="2011" name="Extremophiles">
        <title>Genomic analysis of Acidianus hospitalis W1 a host for studying crenarchaeal virus and plasmid life cycles.</title>
        <authorList>
            <person name="You X.Y."/>
            <person name="Liu C."/>
            <person name="Wang S.Y."/>
            <person name="Jiang C.Y."/>
            <person name="Shah S.A."/>
            <person name="Prangishvili D."/>
            <person name="She Q."/>
            <person name="Liu S.J."/>
            <person name="Garrett R.A."/>
        </authorList>
    </citation>
    <scope>NUCLEOTIDE SEQUENCE [LARGE SCALE GENOMIC DNA]</scope>
    <source>
        <strain evidence="1 2">W1</strain>
    </source>
</reference>
<gene>
    <name evidence="1" type="ordered locus">Ahos_1624</name>
</gene>
<dbReference type="GeneID" id="10601124"/>
<organism evidence="1 2">
    <name type="scientific">Acidianus hospitalis (strain W1)</name>
    <dbReference type="NCBI Taxonomy" id="933801"/>
    <lineage>
        <taxon>Archaea</taxon>
        <taxon>Thermoproteota</taxon>
        <taxon>Thermoprotei</taxon>
        <taxon>Sulfolobales</taxon>
        <taxon>Sulfolobaceae</taxon>
        <taxon>Acidianus</taxon>
    </lineage>
</organism>
<sequence>MGEGIVPQIKDLQNYVNFKLEEVIVELNLALELLQRGYTKNASQKAFIAWKAIVSVLVSINLEKMPKNEKEREWYNKVGFLAPTTSLNGIARRLEEIGYKDIIGLNSLALKLHRYAYNGLYRGASDYVDKNDAIEDLKVLIRKITELISSLGKSEDSKKILNKLENINK</sequence>
<reference key="2">
    <citation type="journal article" date="2011" name="Extremophiles">
        <title>Genomic analyses of Acidianus hospitalis W1 a host for studying crenarchaeal virus and plasmid life cycles.</title>
        <authorList>
            <person name="You X.Y."/>
            <person name="Liu C."/>
            <person name="Wang S.Y."/>
            <person name="Jiang C.Y."/>
            <person name="Shah S.A."/>
            <person name="Prangishvili D."/>
            <person name="Liu S.J."/>
            <person name="Garrett R.A."/>
        </authorList>
    </citation>
    <scope>NUCLEOTIDE SEQUENCE</scope>
    <source>
        <strain>W1</strain>
    </source>
</reference>
<dbReference type="EMBL" id="CP002535">
    <property type="protein sequence ID" value="AEE94502.1"/>
    <property type="molecule type" value="Genomic_DNA"/>
</dbReference>
<dbReference type="Proteomes" id="UP000008458">
    <property type="component" value="Chromosome"/>
</dbReference>
<keyword evidence="2" id="KW-1185">Reference proteome</keyword>
<dbReference type="InterPro" id="IPR010268">
    <property type="entry name" value="PaREP1"/>
</dbReference>
<proteinExistence type="predicted"/>
<evidence type="ECO:0000313" key="2">
    <source>
        <dbReference type="Proteomes" id="UP000008458"/>
    </source>
</evidence>
<dbReference type="AlphaFoldDB" id="F4B604"/>
<dbReference type="eggNOG" id="arCOG03712">
    <property type="taxonomic scope" value="Archaea"/>
</dbReference>
<evidence type="ECO:0000313" key="1">
    <source>
        <dbReference type="EMBL" id="AEE94502.1"/>
    </source>
</evidence>
<dbReference type="Pfam" id="PF05942">
    <property type="entry name" value="PaREP1"/>
    <property type="match status" value="1"/>
</dbReference>
<accession>F4B604</accession>
<dbReference type="OrthoDB" id="41609at2157"/>
<protein>
    <submittedName>
        <fullName evidence="1">PaREP1 family protein</fullName>
    </submittedName>
</protein>
<name>F4B604_ACIHW</name>
<dbReference type="KEGG" id="aho:Ahos_1624"/>
<dbReference type="HOGENOM" id="CLU_118419_0_0_2"/>